<comment type="subcellular location">
    <subcellularLocation>
        <location evidence="2">Bacterial flagellum basal body</location>
    </subcellularLocation>
</comment>
<evidence type="ECO:0000259" key="5">
    <source>
        <dbReference type="Pfam" id="PF22692"/>
    </source>
</evidence>
<evidence type="ECO:0000313" key="7">
    <source>
        <dbReference type="Proteomes" id="UP000276770"/>
    </source>
</evidence>
<dbReference type="PROSITE" id="PS00588">
    <property type="entry name" value="FLAGELLA_BB_ROD"/>
    <property type="match status" value="1"/>
</dbReference>
<dbReference type="GO" id="GO:0071978">
    <property type="term" value="P:bacterial-type flagellum-dependent swarming motility"/>
    <property type="evidence" value="ECO:0007669"/>
    <property type="project" value="TreeGrafter"/>
</dbReference>
<feature type="domain" description="Flagellar hook protein FlgE/F/G-like D1" evidence="5">
    <location>
        <begin position="124"/>
        <end position="186"/>
    </location>
</feature>
<feature type="domain" description="Flagellar basal-body/hook protein C-terminal" evidence="4">
    <location>
        <begin position="238"/>
        <end position="282"/>
    </location>
</feature>
<evidence type="ECO:0000313" key="6">
    <source>
        <dbReference type="EMBL" id="RLQ94759.1"/>
    </source>
</evidence>
<dbReference type="InterPro" id="IPR020013">
    <property type="entry name" value="Flagellar_FlgE/F/G"/>
</dbReference>
<dbReference type="InterPro" id="IPR001444">
    <property type="entry name" value="Flag_bb_rod_N"/>
</dbReference>
<name>A0A3L7JXB1_9BACI</name>
<gene>
    <name evidence="6" type="ORF">D9X91_12245</name>
</gene>
<feature type="domain" description="Flagellar basal body rod protein N-terminal" evidence="3">
    <location>
        <begin position="5"/>
        <end position="35"/>
    </location>
</feature>
<dbReference type="Proteomes" id="UP000276770">
    <property type="component" value="Unassembled WGS sequence"/>
</dbReference>
<dbReference type="PANTHER" id="PTHR30435">
    <property type="entry name" value="FLAGELLAR PROTEIN"/>
    <property type="match status" value="1"/>
</dbReference>
<dbReference type="AlphaFoldDB" id="A0A3L7JXB1"/>
<reference evidence="6 7" key="1">
    <citation type="submission" date="2018-10" db="EMBL/GenBank/DDBJ databases">
        <title>Falsibacillus sp. genome draft.</title>
        <authorList>
            <person name="Shi S."/>
        </authorList>
    </citation>
    <scope>NUCLEOTIDE SEQUENCE [LARGE SCALE GENOMIC DNA]</scope>
    <source>
        <strain evidence="6 7">GY 10110</strain>
    </source>
</reference>
<dbReference type="InterPro" id="IPR053967">
    <property type="entry name" value="LlgE_F_G-like_D1"/>
</dbReference>
<dbReference type="Pfam" id="PF22692">
    <property type="entry name" value="LlgE_F_G_D1"/>
    <property type="match status" value="1"/>
</dbReference>
<dbReference type="EMBL" id="RCVZ01000008">
    <property type="protein sequence ID" value="RLQ94759.1"/>
    <property type="molecule type" value="Genomic_DNA"/>
</dbReference>
<organism evidence="6 7">
    <name type="scientific">Falsibacillus albus</name>
    <dbReference type="NCBI Taxonomy" id="2478915"/>
    <lineage>
        <taxon>Bacteria</taxon>
        <taxon>Bacillati</taxon>
        <taxon>Bacillota</taxon>
        <taxon>Bacilli</taxon>
        <taxon>Bacillales</taxon>
        <taxon>Bacillaceae</taxon>
        <taxon>Falsibacillus</taxon>
    </lineage>
</organism>
<evidence type="ECO:0000259" key="4">
    <source>
        <dbReference type="Pfam" id="PF06429"/>
    </source>
</evidence>
<comment type="caution">
    <text evidence="6">The sequence shown here is derived from an EMBL/GenBank/DDBJ whole genome shotgun (WGS) entry which is preliminary data.</text>
</comment>
<dbReference type="SUPFAM" id="SSF117143">
    <property type="entry name" value="Flagellar hook protein flgE"/>
    <property type="match status" value="1"/>
</dbReference>
<sequence>MLRGFYTAASGMIAQQRRTEMLTNNMANANTPGFKADQSSMRAFPEMLLSRIENASIPTEKTLNLMTSNRLDTGKDGTGLNLGVYMQEANPLFSQGDLQSTDRTTDLAIEDINMPMNQDTDRPGSVFFAVQDADGHPRYTRNGNFTIDAKGFLTTSNGLYVLNDQGKPIQLDSDQFTINENGQIAANGKSYGRIGIGYSDNPEMMNKQGDGLFYLDKNAALPSAYDPKKAPNVDFQIKQGFIEGSNVDSSKTMTDLLTAYRAFEANQKVLQAYDKSMDKAVNEVGRVNG</sequence>
<comment type="similarity">
    <text evidence="1 2">Belongs to the flagella basal body rod proteins family.</text>
</comment>
<dbReference type="OrthoDB" id="9800375at2"/>
<dbReference type="Pfam" id="PF06429">
    <property type="entry name" value="Flg_bbr_C"/>
    <property type="match status" value="1"/>
</dbReference>
<evidence type="ECO:0000256" key="2">
    <source>
        <dbReference type="RuleBase" id="RU362116"/>
    </source>
</evidence>
<keyword evidence="6" id="KW-0969">Cilium</keyword>
<keyword evidence="6" id="KW-0966">Cell projection</keyword>
<dbReference type="Pfam" id="PF00460">
    <property type="entry name" value="Flg_bb_rod"/>
    <property type="match status" value="1"/>
</dbReference>
<evidence type="ECO:0000259" key="3">
    <source>
        <dbReference type="Pfam" id="PF00460"/>
    </source>
</evidence>
<dbReference type="PANTHER" id="PTHR30435:SF19">
    <property type="entry name" value="FLAGELLAR BASAL-BODY ROD PROTEIN FLGG"/>
    <property type="match status" value="1"/>
</dbReference>
<accession>A0A3L7JXB1</accession>
<evidence type="ECO:0000256" key="1">
    <source>
        <dbReference type="ARBA" id="ARBA00009677"/>
    </source>
</evidence>
<dbReference type="InterPro" id="IPR019776">
    <property type="entry name" value="Flagellar_basal_body_rod_CS"/>
</dbReference>
<dbReference type="InterPro" id="IPR010930">
    <property type="entry name" value="Flg_bb/hook_C_dom"/>
</dbReference>
<proteinExistence type="inferred from homology"/>
<dbReference type="RefSeq" id="WP_121680922.1">
    <property type="nucleotide sequence ID" value="NZ_RCVZ01000008.1"/>
</dbReference>
<keyword evidence="7" id="KW-1185">Reference proteome</keyword>
<dbReference type="NCBIfam" id="TIGR03506">
    <property type="entry name" value="FlgEFG_subfam"/>
    <property type="match status" value="1"/>
</dbReference>
<dbReference type="InterPro" id="IPR037925">
    <property type="entry name" value="FlgE/F/G-like"/>
</dbReference>
<protein>
    <submittedName>
        <fullName evidence="6">Flagellar hook-basal body protein</fullName>
    </submittedName>
</protein>
<keyword evidence="2" id="KW-0975">Bacterial flagellum</keyword>
<keyword evidence="6" id="KW-0282">Flagellum</keyword>
<dbReference type="GO" id="GO:0009425">
    <property type="term" value="C:bacterial-type flagellum basal body"/>
    <property type="evidence" value="ECO:0007669"/>
    <property type="project" value="UniProtKB-SubCell"/>
</dbReference>